<dbReference type="Proteomes" id="UP001055167">
    <property type="component" value="Unassembled WGS sequence"/>
</dbReference>
<keyword evidence="2" id="KW-1185">Reference proteome</keyword>
<reference evidence="1" key="2">
    <citation type="submission" date="2021-08" db="EMBL/GenBank/DDBJ databases">
        <authorList>
            <person name="Tani A."/>
            <person name="Ola A."/>
            <person name="Ogura Y."/>
            <person name="Katsura K."/>
            <person name="Hayashi T."/>
        </authorList>
    </citation>
    <scope>NUCLEOTIDE SEQUENCE</scope>
    <source>
        <strain evidence="1">KCTC 52305</strain>
    </source>
</reference>
<dbReference type="EMBL" id="BPQH01000003">
    <property type="protein sequence ID" value="GJD48435.1"/>
    <property type="molecule type" value="Genomic_DNA"/>
</dbReference>
<protein>
    <submittedName>
        <fullName evidence="1">Uncharacterized protein</fullName>
    </submittedName>
</protein>
<organism evidence="1 2">
    <name type="scientific">Methylobacterium crusticola</name>
    <dbReference type="NCBI Taxonomy" id="1697972"/>
    <lineage>
        <taxon>Bacteria</taxon>
        <taxon>Pseudomonadati</taxon>
        <taxon>Pseudomonadota</taxon>
        <taxon>Alphaproteobacteria</taxon>
        <taxon>Hyphomicrobiales</taxon>
        <taxon>Methylobacteriaceae</taxon>
        <taxon>Methylobacterium</taxon>
    </lineage>
</organism>
<reference evidence="1" key="1">
    <citation type="journal article" date="2021" name="Front. Microbiol.">
        <title>Comprehensive Comparative Genomics and Phenotyping of Methylobacterium Species.</title>
        <authorList>
            <person name="Alessa O."/>
            <person name="Ogura Y."/>
            <person name="Fujitani Y."/>
            <person name="Takami H."/>
            <person name="Hayashi T."/>
            <person name="Sahin N."/>
            <person name="Tani A."/>
        </authorList>
    </citation>
    <scope>NUCLEOTIDE SEQUENCE</scope>
    <source>
        <strain evidence="1">KCTC 52305</strain>
    </source>
</reference>
<gene>
    <name evidence="1" type="ORF">OPKNFCMD_1154</name>
</gene>
<name>A0ABQ4QSY8_9HYPH</name>
<dbReference type="RefSeq" id="WP_203236293.1">
    <property type="nucleotide sequence ID" value="NZ_BPQH01000003.1"/>
</dbReference>
<accession>A0ABQ4QSY8</accession>
<comment type="caution">
    <text evidence="1">The sequence shown here is derived from an EMBL/GenBank/DDBJ whole genome shotgun (WGS) entry which is preliminary data.</text>
</comment>
<evidence type="ECO:0000313" key="1">
    <source>
        <dbReference type="EMBL" id="GJD48435.1"/>
    </source>
</evidence>
<evidence type="ECO:0000313" key="2">
    <source>
        <dbReference type="Proteomes" id="UP001055167"/>
    </source>
</evidence>
<proteinExistence type="predicted"/>
<sequence>MGNPQLHHHADGSVHYTYCWPETVEALPACEPPAAAGWGSRLRSGAGVGTAALGLAVAAFWLTMLGDPPVSRAALPRSADVCANAGHAVRVWFEAETARRARVGSSPNQNAFNSLLLWYRSAESGCAAGSTREAVRSFQALERMIAGLDGRRQDREDRED</sequence>